<accession>A0AAX6FC51</accession>
<evidence type="ECO:0000313" key="2">
    <source>
        <dbReference type="Proteomes" id="UP001140949"/>
    </source>
</evidence>
<reference evidence="1" key="2">
    <citation type="submission" date="2023-04" db="EMBL/GenBank/DDBJ databases">
        <authorList>
            <person name="Bruccoleri R.E."/>
            <person name="Oakeley E.J."/>
            <person name="Faust A.-M."/>
            <person name="Dessus-Babus S."/>
            <person name="Altorfer M."/>
            <person name="Burckhardt D."/>
            <person name="Oertli M."/>
            <person name="Naumann U."/>
            <person name="Petersen F."/>
            <person name="Wong J."/>
        </authorList>
    </citation>
    <scope>NUCLEOTIDE SEQUENCE</scope>
    <source>
        <strain evidence="1">GSM-AAB239-AS_SAM_17_03QT</strain>
        <tissue evidence="1">Leaf</tissue>
    </source>
</reference>
<evidence type="ECO:0000313" key="1">
    <source>
        <dbReference type="EMBL" id="KAJ6813829.1"/>
    </source>
</evidence>
<dbReference type="Proteomes" id="UP001140949">
    <property type="component" value="Unassembled WGS sequence"/>
</dbReference>
<dbReference type="AlphaFoldDB" id="A0AAX6FC51"/>
<comment type="caution">
    <text evidence="1">The sequence shown here is derived from an EMBL/GenBank/DDBJ whole genome shotgun (WGS) entry which is preliminary data.</text>
</comment>
<sequence length="180" mass="19865">MMCHRLSTSPATAGVGQLTSQSCYKKDQMFECASASSGIVDAMYSNALCSWTSTVFSSYNHYISNGLISCKKKKKTSYHEGSKIGKIHFEVFTTCLGRACVTSSMRDVRRIVKSTRTKGDSSSYDMEDIVMPLHAYINDPVAADIIHNEITFLGTIGNIIKTGSKVGDETNKVQCMKLMW</sequence>
<dbReference type="EMBL" id="JANAVB010030219">
    <property type="protein sequence ID" value="KAJ6813829.1"/>
    <property type="molecule type" value="Genomic_DNA"/>
</dbReference>
<reference evidence="1" key="1">
    <citation type="journal article" date="2023" name="GigaByte">
        <title>Genome assembly of the bearded iris, Iris pallida Lam.</title>
        <authorList>
            <person name="Bruccoleri R.E."/>
            <person name="Oakeley E.J."/>
            <person name="Faust A.M.E."/>
            <person name="Altorfer M."/>
            <person name="Dessus-Babus S."/>
            <person name="Burckhardt D."/>
            <person name="Oertli M."/>
            <person name="Naumann U."/>
            <person name="Petersen F."/>
            <person name="Wong J."/>
        </authorList>
    </citation>
    <scope>NUCLEOTIDE SEQUENCE</scope>
    <source>
        <strain evidence="1">GSM-AAB239-AS_SAM_17_03QT</strain>
    </source>
</reference>
<gene>
    <name evidence="1" type="ORF">M6B38_141635</name>
</gene>
<organism evidence="1 2">
    <name type="scientific">Iris pallida</name>
    <name type="common">Sweet iris</name>
    <dbReference type="NCBI Taxonomy" id="29817"/>
    <lineage>
        <taxon>Eukaryota</taxon>
        <taxon>Viridiplantae</taxon>
        <taxon>Streptophyta</taxon>
        <taxon>Embryophyta</taxon>
        <taxon>Tracheophyta</taxon>
        <taxon>Spermatophyta</taxon>
        <taxon>Magnoliopsida</taxon>
        <taxon>Liliopsida</taxon>
        <taxon>Asparagales</taxon>
        <taxon>Iridaceae</taxon>
        <taxon>Iridoideae</taxon>
        <taxon>Irideae</taxon>
        <taxon>Iris</taxon>
    </lineage>
</organism>
<proteinExistence type="predicted"/>
<keyword evidence="2" id="KW-1185">Reference proteome</keyword>
<protein>
    <submittedName>
        <fullName evidence="1">Protein downstream neighbor of son-like protein isoform X1</fullName>
    </submittedName>
</protein>
<dbReference type="PROSITE" id="PS51257">
    <property type="entry name" value="PROKAR_LIPOPROTEIN"/>
    <property type="match status" value="1"/>
</dbReference>
<name>A0AAX6FC51_IRIPA</name>